<evidence type="ECO:0000313" key="10">
    <source>
        <dbReference type="EMBL" id="ARW65014.1"/>
    </source>
</evidence>
<dbReference type="Pfam" id="PF00573">
    <property type="entry name" value="Ribosomal_L4"/>
    <property type="match status" value="1"/>
</dbReference>
<keyword evidence="10" id="KW-0934">Plastid</keyword>
<keyword evidence="6 8" id="KW-0687">Ribonucleoprotein</keyword>
<dbReference type="InterPro" id="IPR013005">
    <property type="entry name" value="Ribosomal_uL4-like"/>
</dbReference>
<dbReference type="GO" id="GO:0006412">
    <property type="term" value="P:translation"/>
    <property type="evidence" value="ECO:0007669"/>
    <property type="project" value="UniProtKB-UniRule"/>
</dbReference>
<dbReference type="AlphaFoldDB" id="A0A1Z1MGY8"/>
<protein>
    <recommendedName>
        <fullName evidence="7 8">Large ribosomal subunit protein uL4c</fullName>
    </recommendedName>
</protein>
<accession>A0A1Z1MGY8</accession>
<comment type="similarity">
    <text evidence="2 8">Belongs to the universal ribosomal protein uL4 family.</text>
</comment>
<keyword evidence="3 8" id="KW-0699">rRNA-binding</keyword>
<keyword evidence="4 8" id="KW-0694">RNA-binding</keyword>
<dbReference type="GO" id="GO:0003735">
    <property type="term" value="F:structural constituent of ribosome"/>
    <property type="evidence" value="ECO:0007669"/>
    <property type="project" value="InterPro"/>
</dbReference>
<evidence type="ECO:0000256" key="1">
    <source>
        <dbReference type="ARBA" id="ARBA00004083"/>
    </source>
</evidence>
<dbReference type="GO" id="GO:0009507">
    <property type="term" value="C:chloroplast"/>
    <property type="evidence" value="ECO:0007669"/>
    <property type="project" value="UniProtKB-SubCell"/>
</dbReference>
<sequence length="215" mass="24682">MNSIKTLKYKLIKRNQQTIDTEIKVTINEDKEAQMYIIHKALKQQLNNNRVRNAHTKTRSEVRGGGKKPWKQKGTGRARAGSNRSPLWNGGGIIFGPKKKIYSSKINKKERKLAINSLISNKINQTLITEEILSNIEKPNTKKALTELKQLGIELHKSERLLIVVDKKDLALNLSYRNLRHIEILEAKSMNILSLLKADKVLMTYSALQKLNYRK</sequence>
<dbReference type="InterPro" id="IPR023574">
    <property type="entry name" value="Ribosomal_uL4_dom_sf"/>
</dbReference>
<dbReference type="GO" id="GO:1990904">
    <property type="term" value="C:ribonucleoprotein complex"/>
    <property type="evidence" value="ECO:0007669"/>
    <property type="project" value="UniProtKB-KW"/>
</dbReference>
<keyword evidence="10" id="KW-0150">Chloroplast</keyword>
<evidence type="ECO:0000256" key="2">
    <source>
        <dbReference type="ARBA" id="ARBA00010528"/>
    </source>
</evidence>
<reference evidence="10" key="1">
    <citation type="journal article" date="2017" name="J. Phycol.">
        <title>Analysis of chloroplast genomes and a supermatrix inform reclassification of the Rhodomelaceae (Rhodophyta).</title>
        <authorList>
            <person name="Diaz-Tapia P."/>
            <person name="Maggs C.A."/>
            <person name="West J.A."/>
            <person name="Verbruggen H."/>
        </authorList>
    </citation>
    <scope>NUCLEOTIDE SEQUENCE</scope>
    <source>
        <strain evidence="10">PD0001</strain>
    </source>
</reference>
<dbReference type="NCBIfam" id="TIGR03953">
    <property type="entry name" value="rplD_bact"/>
    <property type="match status" value="1"/>
</dbReference>
<dbReference type="InterPro" id="IPR002136">
    <property type="entry name" value="Ribosomal_uL4"/>
</dbReference>
<evidence type="ECO:0000256" key="4">
    <source>
        <dbReference type="ARBA" id="ARBA00022884"/>
    </source>
</evidence>
<dbReference type="HAMAP" id="MF_01328_B">
    <property type="entry name" value="Ribosomal_uL4_B"/>
    <property type="match status" value="1"/>
</dbReference>
<dbReference type="PANTHER" id="PTHR10746">
    <property type="entry name" value="50S RIBOSOMAL PROTEIN L4"/>
    <property type="match status" value="1"/>
</dbReference>
<dbReference type="GO" id="GO:0005840">
    <property type="term" value="C:ribosome"/>
    <property type="evidence" value="ECO:0007669"/>
    <property type="project" value="UniProtKB-KW"/>
</dbReference>
<dbReference type="GO" id="GO:0019843">
    <property type="term" value="F:rRNA binding"/>
    <property type="evidence" value="ECO:0007669"/>
    <property type="project" value="UniProtKB-UniRule"/>
</dbReference>
<dbReference type="PANTHER" id="PTHR10746:SF17">
    <property type="entry name" value="LARGE RIBOSOMAL SUBUNIT PROTEIN UL4C"/>
    <property type="match status" value="1"/>
</dbReference>
<evidence type="ECO:0000256" key="9">
    <source>
        <dbReference type="SAM" id="MobiDB-lite"/>
    </source>
</evidence>
<feature type="region of interest" description="Disordered" evidence="9">
    <location>
        <begin position="55"/>
        <end position="83"/>
    </location>
</feature>
<evidence type="ECO:0000256" key="6">
    <source>
        <dbReference type="ARBA" id="ARBA00023274"/>
    </source>
</evidence>
<comment type="subunit">
    <text evidence="8">Part of the 50S ribosomal subunit.</text>
</comment>
<dbReference type="Gene3D" id="3.40.1370.10">
    <property type="match status" value="1"/>
</dbReference>
<feature type="compositionally biased region" description="Basic residues" evidence="9">
    <location>
        <begin position="65"/>
        <end position="76"/>
    </location>
</feature>
<comment type="subcellular location">
    <subcellularLocation>
        <location evidence="8">Plastid</location>
        <location evidence="8">Chloroplast</location>
    </subcellularLocation>
</comment>
<proteinExistence type="inferred from homology"/>
<name>A0A1Z1MGY8_9FLOR</name>
<evidence type="ECO:0000256" key="5">
    <source>
        <dbReference type="ARBA" id="ARBA00022980"/>
    </source>
</evidence>
<geneLocation type="chloroplast" evidence="10"/>
<dbReference type="EMBL" id="MF101435">
    <property type="protein sequence ID" value="ARW65014.1"/>
    <property type="molecule type" value="Genomic_DNA"/>
</dbReference>
<keyword evidence="5 8" id="KW-0689">Ribosomal protein</keyword>
<organism evidence="10">
    <name type="scientific">Polysiphonia sertularioides</name>
    <dbReference type="NCBI Taxonomy" id="945028"/>
    <lineage>
        <taxon>Eukaryota</taxon>
        <taxon>Rhodophyta</taxon>
        <taxon>Florideophyceae</taxon>
        <taxon>Rhodymeniophycidae</taxon>
        <taxon>Ceramiales</taxon>
        <taxon>Rhodomelaceae</taxon>
        <taxon>Polysiphonioideae</taxon>
        <taxon>Polysiphonia</taxon>
    </lineage>
</organism>
<dbReference type="SUPFAM" id="SSF52166">
    <property type="entry name" value="Ribosomal protein L4"/>
    <property type="match status" value="1"/>
</dbReference>
<gene>
    <name evidence="8 10" type="primary">rpl4</name>
</gene>
<evidence type="ECO:0000256" key="8">
    <source>
        <dbReference type="HAMAP-Rule" id="MF_01328"/>
    </source>
</evidence>
<evidence type="ECO:0000256" key="7">
    <source>
        <dbReference type="ARBA" id="ARBA00035208"/>
    </source>
</evidence>
<comment type="function">
    <text evidence="1 8">Probably binds the 23S rRNA.</text>
</comment>
<evidence type="ECO:0000256" key="3">
    <source>
        <dbReference type="ARBA" id="ARBA00022730"/>
    </source>
</evidence>